<dbReference type="InterPro" id="IPR005113">
    <property type="entry name" value="uDENN_dom"/>
</dbReference>
<dbReference type="InterPro" id="IPR051696">
    <property type="entry name" value="DENN_Domain_GEFs"/>
</dbReference>
<evidence type="ECO:0000313" key="3">
    <source>
        <dbReference type="Proteomes" id="UP000078387"/>
    </source>
</evidence>
<dbReference type="Pfam" id="PF02141">
    <property type="entry name" value="DENN"/>
    <property type="match status" value="1"/>
</dbReference>
<dbReference type="InterPro" id="IPR005112">
    <property type="entry name" value="dDENN_dom"/>
</dbReference>
<dbReference type="VEuPathDB" id="AmoebaDB:EHI_187130"/>
<dbReference type="InterPro" id="IPR043153">
    <property type="entry name" value="DENN_C"/>
</dbReference>
<sequence length="1014" mass="119733">MMLTLTHVGFKKGDTTPCYWVLTRSVLSLYSSKESYNDMKPPINSIMLEEIETVTIEKLTPSINVLIVKDKEETVELLGSESLLNNWINQINILMTQIQLIKSSKVINQNENSYEYFPNLINYSYMVFISFSSIQLEEMSSYYLLCFNPTQKFKVEVSPSGVKKDKKIIFPIEKTCYILLSSYLFITLIKKISTKKEEKIAEAIIHLSSLPKSVVYLSKIKLEQNSMEIGELQFSVDIKRNLVTVIESPDILQHKITKQNYCYNPGRKSYYILHKEITKNKEECKGIISGIGKIEHVPFNLDLEDYFMKEKVTTESFENIPLSGTITQQYPNDERLLDELWMFCFPNGMKASQYKRPFEKRIFEITNSKGQERYGFVFIIDRKINANEIKEINKWIEITDEWYIPEAIFVVSEQQLFEEMNEWLQSIIESTENREEQFAQLYTTPQIKYGEHKEIKINEKKMIIEKEYKGDIKETELELSELFYHFRISEIIDIWSEIILCERIIFTCKNYNTIVKTIEMFKILLFPLEWVCISITLLPRILINQLTSPFPYIIGVPSEYFKEAEEIIKNEDVIIVDIDKGSIEVMKKKKEIIKLPTTIRTILTSDSEWCLNQLIEKKLTKRIFNEYIQLCFVKGISLLMKGYEEHLGIMKITENDNVYLFEDEFIRERNIEEHNFLKEMMKTQNVVYYIENTLKNVVNICNEFIDKNLYLLPIKQIIQKYGKNEQNLFQPLLLEPKDEKLFEKSIVEWKINCNIINNLITKKMKSLEEQNNDKQIQWKNDIHKIHIIKENITIKGYSYISSFIQRHNHAKNNEINLDGFKSWVDKKNDRTQFLLTFNKRKKELNKIRETINLRETELNEILTILNYTSLKSETEQDDESISCIIMLCEGMSYGNGCNDLLQKIIKRDIMDQFKVWNRVAKKMIDSSKKDISGYNGLFTLNQIRNDKEKYQEFSDKEYDKTISTIHAIVNMMLSIKTPKNIINKLCENCYAILYLTESQRKEVNILVSNITEIY</sequence>
<gene>
    <name evidence="2" type="ORF">CL6EHI_187130</name>
</gene>
<dbReference type="Gene3D" id="3.40.50.11500">
    <property type="match status" value="1"/>
</dbReference>
<dbReference type="InterPro" id="IPR001194">
    <property type="entry name" value="cDENN_dom"/>
</dbReference>
<dbReference type="VEuPathDB" id="AmoebaDB:EHI7A_066390"/>
<dbReference type="Pfam" id="PF03456">
    <property type="entry name" value="uDENN"/>
    <property type="match status" value="1"/>
</dbReference>
<dbReference type="EMBL" id="BDEQ01000001">
    <property type="protein sequence ID" value="GAT92786.1"/>
    <property type="molecule type" value="Genomic_DNA"/>
</dbReference>
<comment type="caution">
    <text evidence="2">The sequence shown here is derived from an EMBL/GenBank/DDBJ whole genome shotgun (WGS) entry which is preliminary data.</text>
</comment>
<dbReference type="InterPro" id="IPR037516">
    <property type="entry name" value="Tripartite_DENN"/>
</dbReference>
<dbReference type="VEuPathDB" id="AmoebaDB:EHI8A_007750"/>
<evidence type="ECO:0000313" key="2">
    <source>
        <dbReference type="EMBL" id="GAT92786.1"/>
    </source>
</evidence>
<feature type="domain" description="UDENN" evidence="1">
    <location>
        <begin position="310"/>
        <end position="703"/>
    </location>
</feature>
<dbReference type="Proteomes" id="UP000078387">
    <property type="component" value="Unassembled WGS sequence"/>
</dbReference>
<proteinExistence type="predicted"/>
<dbReference type="VEuPathDB" id="AmoebaDB:EHI5A_003050"/>
<evidence type="ECO:0000259" key="1">
    <source>
        <dbReference type="PROSITE" id="PS50211"/>
    </source>
</evidence>
<protein>
    <recommendedName>
        <fullName evidence="1">UDENN domain-containing protein</fullName>
    </recommendedName>
</protein>
<dbReference type="Gene3D" id="3.30.450.200">
    <property type="match status" value="1"/>
</dbReference>
<name>A0A5K1VLL9_ENTHI</name>
<dbReference type="GO" id="GO:0032483">
    <property type="term" value="P:regulation of Rab protein signal transduction"/>
    <property type="evidence" value="ECO:0007669"/>
    <property type="project" value="TreeGrafter"/>
</dbReference>
<dbReference type="SUPFAM" id="SSF50729">
    <property type="entry name" value="PH domain-like"/>
    <property type="match status" value="1"/>
</dbReference>
<dbReference type="VEuPathDB" id="AmoebaDB:KM1_055110"/>
<accession>A0A5K1VLL9</accession>
<dbReference type="AlphaFoldDB" id="A0A5K1VLL9"/>
<organism evidence="2 3">
    <name type="scientific">Entamoeba histolytica</name>
    <dbReference type="NCBI Taxonomy" id="5759"/>
    <lineage>
        <taxon>Eukaryota</taxon>
        <taxon>Amoebozoa</taxon>
        <taxon>Evosea</taxon>
        <taxon>Archamoebae</taxon>
        <taxon>Mastigamoebida</taxon>
        <taxon>Entamoebidae</taxon>
        <taxon>Entamoeba</taxon>
    </lineage>
</organism>
<dbReference type="PANTHER" id="PTHR12296">
    <property type="entry name" value="DENN DOMAIN-CONTAINING PROTEIN 4"/>
    <property type="match status" value="1"/>
</dbReference>
<dbReference type="SMART" id="SM00801">
    <property type="entry name" value="dDENN"/>
    <property type="match status" value="1"/>
</dbReference>
<dbReference type="GO" id="GO:0031410">
    <property type="term" value="C:cytoplasmic vesicle"/>
    <property type="evidence" value="ECO:0007669"/>
    <property type="project" value="TreeGrafter"/>
</dbReference>
<dbReference type="PANTHER" id="PTHR12296:SF21">
    <property type="entry name" value="DENN DOMAIN-CONTAINING PROTEIN 3"/>
    <property type="match status" value="1"/>
</dbReference>
<dbReference type="OMA" id="WVCISIA"/>
<dbReference type="PROSITE" id="PS50211">
    <property type="entry name" value="DENN"/>
    <property type="match status" value="1"/>
</dbReference>
<dbReference type="SMART" id="SM00799">
    <property type="entry name" value="DENN"/>
    <property type="match status" value="1"/>
</dbReference>
<reference evidence="2 3" key="1">
    <citation type="submission" date="2016-05" db="EMBL/GenBank/DDBJ databases">
        <title>First whole genome sequencing of Entamoeba histolytica HM1:IMSS-clone-6.</title>
        <authorList>
            <person name="Mukherjee Avik.K."/>
            <person name="Izumyama S."/>
            <person name="Nakada-Tsukui K."/>
            <person name="Nozaki T."/>
        </authorList>
    </citation>
    <scope>NUCLEOTIDE SEQUENCE [LARGE SCALE GENOMIC DNA]</scope>
    <source>
        <strain evidence="2 3">HM1:IMSS clone 6</strain>
    </source>
</reference>